<name>A0A917FFQ6_9PROT</name>
<dbReference type="EMBL" id="BMHV01000034">
    <property type="protein sequence ID" value="GGF74811.1"/>
    <property type="molecule type" value="Genomic_DNA"/>
</dbReference>
<sequence>MAAKQHELMPVVEQIMKFSKIMVYQDDNAHCVNWTTYAAHLADQLHAHLTGFFVGQDPTDLKIFDDALANAIQKNIDLASMPSAVTRARFDQTLSAFNITASFKIANEKPSIALRREARFYNLVITGQPDTSSSAMQDEKSALSHLLIGSGRPVIVVPRDYKAKPAFNRVTIAWDGGRESTRALFDSLPFIANAESIEIVTIKTEDGSRPFSVARPDEISSLLSDMGLQNQHKVLEANGQRSGRLILEKAQEHQSDIIVMGAYAHSRWRELVLGSATRSIVKHTTLPVLMSH</sequence>
<evidence type="ECO:0000259" key="2">
    <source>
        <dbReference type="Pfam" id="PF00582"/>
    </source>
</evidence>
<gene>
    <name evidence="3" type="ORF">GCM10011332_31060</name>
</gene>
<reference evidence="3" key="2">
    <citation type="submission" date="2020-09" db="EMBL/GenBank/DDBJ databases">
        <authorList>
            <person name="Sun Q."/>
            <person name="Zhou Y."/>
        </authorList>
    </citation>
    <scope>NUCLEOTIDE SEQUENCE</scope>
    <source>
        <strain evidence="3">CGMCC 1.15254</strain>
    </source>
</reference>
<feature type="domain" description="UspA" evidence="2">
    <location>
        <begin position="235"/>
        <end position="290"/>
    </location>
</feature>
<dbReference type="SUPFAM" id="SSF52402">
    <property type="entry name" value="Adenine nucleotide alpha hydrolases-like"/>
    <property type="match status" value="2"/>
</dbReference>
<protein>
    <submittedName>
        <fullName evidence="3">Universal stress protein A</fullName>
    </submittedName>
</protein>
<evidence type="ECO:0000256" key="1">
    <source>
        <dbReference type="ARBA" id="ARBA00008791"/>
    </source>
</evidence>
<dbReference type="Gene3D" id="3.40.50.12370">
    <property type="match status" value="1"/>
</dbReference>
<comment type="similarity">
    <text evidence="1">Belongs to the universal stress protein A family.</text>
</comment>
<dbReference type="PRINTS" id="PR01438">
    <property type="entry name" value="UNVRSLSTRESS"/>
</dbReference>
<dbReference type="PANTHER" id="PTHR46268">
    <property type="entry name" value="STRESS RESPONSE PROTEIN NHAX"/>
    <property type="match status" value="1"/>
</dbReference>
<dbReference type="InterPro" id="IPR006016">
    <property type="entry name" value="UspA"/>
</dbReference>
<dbReference type="PANTHER" id="PTHR46268:SF15">
    <property type="entry name" value="UNIVERSAL STRESS PROTEIN HP_0031"/>
    <property type="match status" value="1"/>
</dbReference>
<keyword evidence="4" id="KW-1185">Reference proteome</keyword>
<dbReference type="InterPro" id="IPR006015">
    <property type="entry name" value="Universal_stress_UspA"/>
</dbReference>
<dbReference type="CDD" id="cd00293">
    <property type="entry name" value="USP-like"/>
    <property type="match status" value="1"/>
</dbReference>
<reference evidence="3" key="1">
    <citation type="journal article" date="2014" name="Int. J. Syst. Evol. Microbiol.">
        <title>Complete genome sequence of Corynebacterium casei LMG S-19264T (=DSM 44701T), isolated from a smear-ripened cheese.</title>
        <authorList>
            <consortium name="US DOE Joint Genome Institute (JGI-PGF)"/>
            <person name="Walter F."/>
            <person name="Albersmeier A."/>
            <person name="Kalinowski J."/>
            <person name="Ruckert C."/>
        </authorList>
    </citation>
    <scope>NUCLEOTIDE SEQUENCE</scope>
    <source>
        <strain evidence="3">CGMCC 1.15254</strain>
    </source>
</reference>
<dbReference type="Proteomes" id="UP000632498">
    <property type="component" value="Unassembled WGS sequence"/>
</dbReference>
<dbReference type="AlphaFoldDB" id="A0A917FFQ6"/>
<comment type="caution">
    <text evidence="3">The sequence shown here is derived from an EMBL/GenBank/DDBJ whole genome shotgun (WGS) entry which is preliminary data.</text>
</comment>
<dbReference type="RefSeq" id="WP_188666909.1">
    <property type="nucleotide sequence ID" value="NZ_BMHV01000034.1"/>
</dbReference>
<evidence type="ECO:0000313" key="4">
    <source>
        <dbReference type="Proteomes" id="UP000632498"/>
    </source>
</evidence>
<organism evidence="3 4">
    <name type="scientific">Terasakiella brassicae</name>
    <dbReference type="NCBI Taxonomy" id="1634917"/>
    <lineage>
        <taxon>Bacteria</taxon>
        <taxon>Pseudomonadati</taxon>
        <taxon>Pseudomonadota</taxon>
        <taxon>Alphaproteobacteria</taxon>
        <taxon>Rhodospirillales</taxon>
        <taxon>Terasakiellaceae</taxon>
        <taxon>Terasakiella</taxon>
    </lineage>
</organism>
<dbReference type="Pfam" id="PF00582">
    <property type="entry name" value="Usp"/>
    <property type="match status" value="1"/>
</dbReference>
<accession>A0A917FFQ6</accession>
<proteinExistence type="inferred from homology"/>
<evidence type="ECO:0000313" key="3">
    <source>
        <dbReference type="EMBL" id="GGF74811.1"/>
    </source>
</evidence>